<dbReference type="InterPro" id="IPR039808">
    <property type="entry name" value="Cadherin"/>
</dbReference>
<dbReference type="PANTHER" id="PTHR24027">
    <property type="entry name" value="CADHERIN-23"/>
    <property type="match status" value="1"/>
</dbReference>
<dbReference type="InterPro" id="IPR041690">
    <property type="entry name" value="Cadherin_5"/>
</dbReference>
<dbReference type="EMBL" id="VZZK01000009">
    <property type="protein sequence ID" value="KAB1079380.1"/>
    <property type="molecule type" value="Genomic_DNA"/>
</dbReference>
<dbReference type="InterPro" id="IPR038255">
    <property type="entry name" value="PBS_linker_sf"/>
</dbReference>
<evidence type="ECO:0000256" key="5">
    <source>
        <dbReference type="SAM" id="MobiDB-lite"/>
    </source>
</evidence>
<dbReference type="Pfam" id="PF17963">
    <property type="entry name" value="Big_9"/>
    <property type="match status" value="1"/>
</dbReference>
<dbReference type="GO" id="GO:0016342">
    <property type="term" value="C:catenin complex"/>
    <property type="evidence" value="ECO:0007669"/>
    <property type="project" value="TreeGrafter"/>
</dbReference>
<dbReference type="Gene3D" id="2.60.40.60">
    <property type="entry name" value="Cadherins"/>
    <property type="match status" value="2"/>
</dbReference>
<dbReference type="Gene3D" id="2.60.40.3440">
    <property type="match status" value="1"/>
</dbReference>
<evidence type="ECO:0000256" key="1">
    <source>
        <dbReference type="ARBA" id="ARBA00004370"/>
    </source>
</evidence>
<proteinExistence type="predicted"/>
<dbReference type="PANTHER" id="PTHR24027:SF438">
    <property type="entry name" value="CADHERIN 23"/>
    <property type="match status" value="1"/>
</dbReference>
<dbReference type="Pfam" id="PF17892">
    <property type="entry name" value="Cadherin_5"/>
    <property type="match status" value="1"/>
</dbReference>
<dbReference type="GO" id="GO:0005509">
    <property type="term" value="F:calcium ion binding"/>
    <property type="evidence" value="ECO:0007669"/>
    <property type="project" value="InterPro"/>
</dbReference>
<dbReference type="PROSITE" id="PS50268">
    <property type="entry name" value="CADHERIN_2"/>
    <property type="match status" value="3"/>
</dbReference>
<dbReference type="CDD" id="cd11304">
    <property type="entry name" value="Cadherin_repeat"/>
    <property type="match status" value="2"/>
</dbReference>
<dbReference type="Gene3D" id="1.10.3130.20">
    <property type="entry name" value="Phycobilisome linker domain"/>
    <property type="match status" value="1"/>
</dbReference>
<feature type="region of interest" description="Disordered" evidence="5">
    <location>
        <begin position="1419"/>
        <end position="1439"/>
    </location>
</feature>
<keyword evidence="3" id="KW-0106">Calcium</keyword>
<keyword evidence="8" id="KW-1185">Reference proteome</keyword>
<sequence>MPNGNLVVAWTQYASDFTSAQVVARTFDPGLNPLSAEVQVSETAQPSPTGVQVATQGNNVVVAWSQNQLDSKVHTLAYEFSVNNDGTVPALAPNDKDISVGSSLRDVAFLANGDVLVVYNGDGPTSGGLDASDTLSAKIYGPGLSGSPSAFAVSANVGNTGTSTAQAVAFANGGFGVYWAQGTSGDPQNLDLYHRVYDNDYVATSAPLLVHPTTPNDDERSPQASVDENGNVIVLWEPNSNTLYGIYLANQDPDMVVNVAPTAENDTLTVDEDSGVTIVDVLANDSSAPDTGETLTVTTVTQPASGGSVTLTGGVVRFTPGTDFNGTTSFGYTVSDGNGGTDTATVNVTVNAVNDAPTLSLSQTSDTLAENADTSARMKLADITVLDADSGTNTVALTGESSDRFEIYDGALYLKAGASLDFETAQSLSVTVSVDDATINGTTPEDSETFTLTVTDANDVPVTTGLTSTLTLNEDGPATALFTTPPTVSDGDSEGLDVTLTLADPSAGRLTGPGLSAPGIPGVYYLSGSPAGTAALLAAVRFEAAANFNGETSVQVVVSDRDSTVSQPSGTVSITVNAVNDAPTATNLTQPLTVQEDAAATPLFTDAPTIVDIDSAVVTATLTLADTAAGSLTGAGVDVNGAYTITGAPAAVAAALANVSFLAEANYSGSTSVAVAIDDSQNGPQGTNPTGTISVTVNAVNDAPTLSLSQNSDTLAENADTSARMKLADITVLDADSGTNTVALTGESSDRFEIYDGALYLKAGASLDFETDQSLTVTVSVDDATINGTTPEDSKTFTLTLTDVNDAPTATSNLTQTVTYTEGDASVAIDDIVVTDLDAGEVVTATLTLANPAAGTLSGVGTGVEGVYTVSGSVAQVNTALAALAFAPATNNDLDTTISVSISDGEAPAITGTITLDVTPVNDAPTATNSLTQTVTYTEGDASVAIDDIVVTDLDAGEVVTATLTLANPAAGSLSGVGTGTDGVYTVSGSVAQVNTALAALAFAPATNNDLDTTIGVSISDGEAPAITGTITLDVTPVNDAPALTLATTGTAIEGQATVIDANAAISDVELDALADTNGNYNGTTLTVSRQGGADPQDVFGVGGGYYIADGQLLNPEGDPIANVTNGNGTLTIAFGGHATMVTNATVNAVLRGLTYENTDPAPPNTVTLAYTFSDGNDGTAAEQGAGGPQTATATTTLTIGEINDVPVVTGETLTPIAEDSGVRTISFASLLANDTAGPANESDQSLTITALSNVVGGTAAIRGTDVLFTPDTDFNGRASFTYTVTDNGTTNGVDDPLSSTAIASFAIEAVNDVPVLSGDRTLSVQRAGTVVLTQADLTASDPDTLDGQLIYTVIGTTRGSVLLDGNVASRFTQADLDGGDVSFQQDGSSDTAAGFTVTLSDGFATLDPATVSAIVALDPPDEGGPSPKPDPTQFGAVETNAASQPGGVYALYEALLDRAPDPLGLEGFTAALEAGASLKDVANVILLSPEYGEAAASTDTFIYDLYSNLLNRSPEAAGLEFFTSELNAGVSRAEVAVQIATSTEAQSVLRPIFEAGVFVPDADEAAVARLYYGILGRTPEAGGLQSFTAGVEQAGATGGSAGAGQALSAVASAMLSSGEYLFGHAGQSDADFVNSLYEQALGRDAEASGLQGWTDALTHGASRADVALSIAQSPEAQVHLSSQIESGYLIFG</sequence>
<dbReference type="InterPro" id="IPR002126">
    <property type="entry name" value="Cadherin-like_dom"/>
</dbReference>
<dbReference type="SMART" id="SM00112">
    <property type="entry name" value="CA"/>
    <property type="match status" value="2"/>
</dbReference>
<evidence type="ECO:0000256" key="3">
    <source>
        <dbReference type="ARBA" id="ARBA00022837"/>
    </source>
</evidence>
<name>A0A6L3T0U4_9HYPH</name>
<protein>
    <submittedName>
        <fullName evidence="7">Tandem-95 repeat protein</fullName>
    </submittedName>
</protein>
<organism evidence="7 8">
    <name type="scientific">Methylobacterium soli</name>
    <dbReference type="NCBI Taxonomy" id="553447"/>
    <lineage>
        <taxon>Bacteria</taxon>
        <taxon>Pseudomonadati</taxon>
        <taxon>Pseudomonadota</taxon>
        <taxon>Alphaproteobacteria</taxon>
        <taxon>Hyphomicrobiales</taxon>
        <taxon>Methylobacteriaceae</taxon>
        <taxon>Methylobacterium</taxon>
    </lineage>
</organism>
<dbReference type="Pfam" id="PF16184">
    <property type="entry name" value="Cadherin_3"/>
    <property type="match status" value="1"/>
</dbReference>
<keyword evidence="4" id="KW-0472">Membrane</keyword>
<keyword evidence="2" id="KW-0677">Repeat</keyword>
<comment type="subcellular location">
    <subcellularLocation>
        <location evidence="1">Membrane</location>
    </subcellularLocation>
</comment>
<dbReference type="InterPro" id="IPR025282">
    <property type="entry name" value="DUF4214"/>
</dbReference>
<dbReference type="GO" id="GO:0045296">
    <property type="term" value="F:cadherin binding"/>
    <property type="evidence" value="ECO:0007669"/>
    <property type="project" value="TreeGrafter"/>
</dbReference>
<gene>
    <name evidence="7" type="ORF">F6X53_11295</name>
</gene>
<feature type="domain" description="Cadherin" evidence="6">
    <location>
        <begin position="464"/>
        <end position="604"/>
    </location>
</feature>
<evidence type="ECO:0000313" key="7">
    <source>
        <dbReference type="EMBL" id="KAB1079380.1"/>
    </source>
</evidence>
<dbReference type="InterPro" id="IPR039005">
    <property type="entry name" value="CSPG_rpt"/>
</dbReference>
<dbReference type="Pfam" id="PF13946">
    <property type="entry name" value="DUF4214"/>
    <property type="match status" value="2"/>
</dbReference>
<dbReference type="RefSeq" id="WP_151000115.1">
    <property type="nucleotide sequence ID" value="NZ_VZZK01000009.1"/>
</dbReference>
<dbReference type="GO" id="GO:0016477">
    <property type="term" value="P:cell migration"/>
    <property type="evidence" value="ECO:0007669"/>
    <property type="project" value="TreeGrafter"/>
</dbReference>
<dbReference type="PROSITE" id="PS51854">
    <property type="entry name" value="CSPG"/>
    <property type="match status" value="1"/>
</dbReference>
<comment type="caution">
    <text evidence="7">The sequence shown here is derived from an EMBL/GenBank/DDBJ whole genome shotgun (WGS) entry which is preliminary data.</text>
</comment>
<dbReference type="GO" id="GO:0007156">
    <property type="term" value="P:homophilic cell adhesion via plasma membrane adhesion molecules"/>
    <property type="evidence" value="ECO:0007669"/>
    <property type="project" value="InterPro"/>
</dbReference>
<dbReference type="GO" id="GO:0008013">
    <property type="term" value="F:beta-catenin binding"/>
    <property type="evidence" value="ECO:0007669"/>
    <property type="project" value="TreeGrafter"/>
</dbReference>
<dbReference type="Gene3D" id="2.60.40.2810">
    <property type="match status" value="1"/>
</dbReference>
<reference evidence="7 8" key="1">
    <citation type="submission" date="2019-09" db="EMBL/GenBank/DDBJ databases">
        <title>YIM 48816 draft genome.</title>
        <authorList>
            <person name="Jiang L."/>
        </authorList>
    </citation>
    <scope>NUCLEOTIDE SEQUENCE [LARGE SCALE GENOMIC DNA]</scope>
    <source>
        <strain evidence="7 8">YIM 48816</strain>
    </source>
</reference>
<evidence type="ECO:0000256" key="2">
    <source>
        <dbReference type="ARBA" id="ARBA00022737"/>
    </source>
</evidence>
<dbReference type="OrthoDB" id="7970799at2"/>
<accession>A0A6L3T0U4</accession>
<evidence type="ECO:0000256" key="4">
    <source>
        <dbReference type="ARBA" id="ARBA00023136"/>
    </source>
</evidence>
<dbReference type="Proteomes" id="UP000474159">
    <property type="component" value="Unassembled WGS sequence"/>
</dbReference>
<dbReference type="NCBIfam" id="NF012211">
    <property type="entry name" value="tand_rpt_95"/>
    <property type="match status" value="3"/>
</dbReference>
<evidence type="ECO:0000259" key="6">
    <source>
        <dbReference type="PROSITE" id="PS50268"/>
    </source>
</evidence>
<feature type="domain" description="Cadherin" evidence="6">
    <location>
        <begin position="714"/>
        <end position="810"/>
    </location>
</feature>
<evidence type="ECO:0000313" key="8">
    <source>
        <dbReference type="Proteomes" id="UP000474159"/>
    </source>
</evidence>
<feature type="domain" description="Cadherin" evidence="6">
    <location>
        <begin position="360"/>
        <end position="463"/>
    </location>
</feature>